<dbReference type="InterPro" id="IPR001584">
    <property type="entry name" value="Integrase_cat-core"/>
</dbReference>
<dbReference type="InterPro" id="IPR050951">
    <property type="entry name" value="Retrovirus_Pol_polyprotein"/>
</dbReference>
<dbReference type="GO" id="GO:0015074">
    <property type="term" value="P:DNA integration"/>
    <property type="evidence" value="ECO:0007669"/>
    <property type="project" value="InterPro"/>
</dbReference>
<dbReference type="InterPro" id="IPR023780">
    <property type="entry name" value="Chromo_domain"/>
</dbReference>
<feature type="region of interest" description="Disordered" evidence="9">
    <location>
        <begin position="197"/>
        <end position="274"/>
    </location>
</feature>
<dbReference type="GO" id="GO:0003676">
    <property type="term" value="F:nucleic acid binding"/>
    <property type="evidence" value="ECO:0007669"/>
    <property type="project" value="InterPro"/>
</dbReference>
<dbReference type="PROSITE" id="PS00598">
    <property type="entry name" value="CHROMO_1"/>
    <property type="match status" value="1"/>
</dbReference>
<sequence>MPVPPLYRGSSKKEKRDFMDSYMVYKRRVDALNQGTQTRVFVMPIVACIEQSTLVRICRFELFKQEAQVSEDDWKRYFLDARNPDFLAYQQLDVAMRALAVDTTLHDAESRMSRLLADFYSAVDGVNMESIIHEDPKRVVKYLTDALRPPAFRSAIKDSLDRPAGKQLKKDVSDFLRWLRPQMEEFMRFETHIVAARPTSSQQAGQPPQHQLQFKSKQNRRAGGRQGRNSSDELRNGNTTSSQDNRGNKTRRAIPPPTARADRTPREDGSRPPRACFKCGDLTHSIFQCPQVKDYEEAKLIYSSRTVKKVHPSRSVGAVGLDPAGTRNTKRTLQCRVMDCVDTLIKADSGAEVCLIAPCLMKKLQAKNVWLPRRRLKVAKTVHGVGSAPLTIAEESNLVLRFETPGGPLVLRNVVCGICPVPFPAGVGDILLSDAVMERLGYDPHKLMESAQLVQAEYDLSDIGAPDYDAGVCMLGALSRAVTPEEAGLSDVEEAVCFPVPLTGTTKADTDKVRATLREVIADATAKGASKDFLAEVQDMLEEKINVFRIALGADPPVDMPPMRIKLKAGATPVRCRARRYSAAHREFLARHVKMLIDAGLCYKNPSSGWCSPPHIVPKGDDHRMTVDVREANKRVVPVIWPMPILEVEFDRLRGMKFYFSLDFFKGFWQFAVAVESQEIYSILTEDGVITPTRVLMGGTNSVAYVQSTVQAMFGDLFNNGLLIWIDDLLGYAETPEKLLKILRRVLTICDEKGLKLNPKKCKFFMTEALWCGRVVSSEGVCHDPARIQALRDLPAPSTGQELQQFICALNWMRMSLPAFNKLTGPLSSFMEKVYAAAGGRKKSMVRRIVLGEVGWSEVEMVALQGCKDALEHALMLAHPDPNKRLCVFTDASDEHWGAAITQVPHDHLTRDFVDQHHEPLMMLSGTFSGGAKRWAIVEKEAYAIVETCKRADYLVRRPDGFSLYTDHRNLRYIFAPTTVSSAVPKYTADKLHRWALLLMSLTYEIHDITGEANVWADLLSRWGSTFTTVAAIRLTSIPASPQLDDSFQWPTLEQIMDVQRAATDVPPGLEAGVDHLLRDSKDRVWLPADASELQLRICIVGHFGAAGHRTAEVTLKNIASVFVWSDLVSDVKQFVARCLHCASVSGGPPFPRPLGEALHAERPNELLHWDYLSMGDSTKGEKYVLVLKDDASNYVWLWVSDQGTHFKNAVIQALQRALGAHHHFTTARCPWANGTVEVVMREVLRCCRALLSEWRLAEAEWPRVIKIVQLVLNQSPSASLEGVAPVRAMTGIAAMNPVDPIITPSGQSARNKARTKSSKRGAKMAQFAIGDYVLYADVWSHRHSKLRVKWCGPARVVDTASNWVFTIENLLTRETREVHASRLKFFADSDLGITEDLLAHVAHNSEGHVVEEIREARYDNVGKQHQLLVKWRGLGEIENSWEPVQNLLEDVAAVVKNYVTKHRKIPAVKALADAHGINMRG</sequence>
<dbReference type="Pfam" id="PF17917">
    <property type="entry name" value="RT_RNaseH"/>
    <property type="match status" value="1"/>
</dbReference>
<dbReference type="InterPro" id="IPR041588">
    <property type="entry name" value="Integrase_H2C2"/>
</dbReference>
<feature type="compositionally biased region" description="Basic and acidic residues" evidence="9">
    <location>
        <begin position="260"/>
        <end position="271"/>
    </location>
</feature>
<dbReference type="GO" id="GO:0003964">
    <property type="term" value="F:RNA-directed DNA polymerase activity"/>
    <property type="evidence" value="ECO:0007669"/>
    <property type="project" value="UniProtKB-KW"/>
</dbReference>
<keyword evidence="4" id="KW-0540">Nuclease</keyword>
<evidence type="ECO:0000256" key="5">
    <source>
        <dbReference type="ARBA" id="ARBA00022759"/>
    </source>
</evidence>
<protein>
    <recommendedName>
        <fullName evidence="14">Reverse transcriptase</fullName>
    </recommendedName>
</protein>
<keyword evidence="13" id="KW-1185">Reference proteome</keyword>
<evidence type="ECO:0000259" key="11">
    <source>
        <dbReference type="PROSITE" id="PS50994"/>
    </source>
</evidence>
<accession>A0A2P4WXA7</accession>
<dbReference type="EMBL" id="NCKW01020450">
    <property type="protein sequence ID" value="POM57909.1"/>
    <property type="molecule type" value="Genomic_DNA"/>
</dbReference>
<dbReference type="InterPro" id="IPR036397">
    <property type="entry name" value="RNaseH_sf"/>
</dbReference>
<dbReference type="Gene3D" id="3.30.420.10">
    <property type="entry name" value="Ribonuclease H-like superfamily/Ribonuclease H"/>
    <property type="match status" value="1"/>
</dbReference>
<reference evidence="12 13" key="1">
    <citation type="journal article" date="2017" name="Genome Biol. Evol.">
        <title>Phytophthora megakarya and P. palmivora, closely related causal agents of cacao black pod rot, underwent increases in genome sizes and gene numbers by different mechanisms.</title>
        <authorList>
            <person name="Ali S.S."/>
            <person name="Shao J."/>
            <person name="Lary D.J."/>
            <person name="Kronmiller B."/>
            <person name="Shen D."/>
            <person name="Strem M.D."/>
            <person name="Amoako-Attah I."/>
            <person name="Akrofi A.Y."/>
            <person name="Begoude B.A."/>
            <person name="Ten Hoopen G.M."/>
            <person name="Coulibaly K."/>
            <person name="Kebe B.I."/>
            <person name="Melnick R.L."/>
            <person name="Guiltinan M.J."/>
            <person name="Tyler B.M."/>
            <person name="Meinhardt L.W."/>
            <person name="Bailey B.A."/>
        </authorList>
    </citation>
    <scope>NUCLEOTIDE SEQUENCE [LARGE SCALE GENOMIC DNA]</scope>
    <source>
        <strain evidence="13">sbr112.9</strain>
    </source>
</reference>
<name>A0A2P4WXA7_9STRA</name>
<dbReference type="InterPro" id="IPR000953">
    <property type="entry name" value="Chromo/chromo_shadow_dom"/>
</dbReference>
<dbReference type="Pfam" id="PF00078">
    <property type="entry name" value="RVT_1"/>
    <property type="match status" value="1"/>
</dbReference>
<dbReference type="SMART" id="SM00298">
    <property type="entry name" value="CHROMO"/>
    <property type="match status" value="1"/>
</dbReference>
<dbReference type="InterPro" id="IPR023779">
    <property type="entry name" value="Chromodomain_CS"/>
</dbReference>
<dbReference type="Gene3D" id="3.10.10.10">
    <property type="entry name" value="HIV Type 1 Reverse Transcriptase, subunit A, domain 1"/>
    <property type="match status" value="1"/>
</dbReference>
<evidence type="ECO:0000313" key="13">
    <source>
        <dbReference type="Proteomes" id="UP000237271"/>
    </source>
</evidence>
<dbReference type="GO" id="GO:0005634">
    <property type="term" value="C:nucleus"/>
    <property type="evidence" value="ECO:0007669"/>
    <property type="project" value="UniProtKB-SubCell"/>
</dbReference>
<dbReference type="Gene3D" id="2.40.50.40">
    <property type="match status" value="1"/>
</dbReference>
<dbReference type="SUPFAM" id="SSF54160">
    <property type="entry name" value="Chromo domain-like"/>
    <property type="match status" value="1"/>
</dbReference>
<evidence type="ECO:0000256" key="4">
    <source>
        <dbReference type="ARBA" id="ARBA00022722"/>
    </source>
</evidence>
<dbReference type="PROSITE" id="PS50994">
    <property type="entry name" value="INTEGRASE"/>
    <property type="match status" value="1"/>
</dbReference>
<keyword evidence="8" id="KW-0539">Nucleus</keyword>
<comment type="subcellular location">
    <subcellularLocation>
        <location evidence="1">Nucleus</location>
    </subcellularLocation>
</comment>
<evidence type="ECO:0000256" key="7">
    <source>
        <dbReference type="ARBA" id="ARBA00022918"/>
    </source>
</evidence>
<dbReference type="Pfam" id="PF17921">
    <property type="entry name" value="Integrase_H2C2"/>
    <property type="match status" value="1"/>
</dbReference>
<feature type="compositionally biased region" description="Polar residues" evidence="9">
    <location>
        <begin position="236"/>
        <end position="245"/>
    </location>
</feature>
<dbReference type="SUPFAM" id="SSF56672">
    <property type="entry name" value="DNA/RNA polymerases"/>
    <property type="match status" value="1"/>
</dbReference>
<organism evidence="12 13">
    <name type="scientific">Phytophthora palmivora</name>
    <dbReference type="NCBI Taxonomy" id="4796"/>
    <lineage>
        <taxon>Eukaryota</taxon>
        <taxon>Sar</taxon>
        <taxon>Stramenopiles</taxon>
        <taxon>Oomycota</taxon>
        <taxon>Peronosporomycetes</taxon>
        <taxon>Peronosporales</taxon>
        <taxon>Peronosporaceae</taxon>
        <taxon>Phytophthora</taxon>
    </lineage>
</organism>
<evidence type="ECO:0000256" key="9">
    <source>
        <dbReference type="SAM" id="MobiDB-lite"/>
    </source>
</evidence>
<feature type="domain" description="Chromo" evidence="10">
    <location>
        <begin position="1409"/>
        <end position="1471"/>
    </location>
</feature>
<dbReference type="InterPro" id="IPR012337">
    <property type="entry name" value="RNaseH-like_sf"/>
</dbReference>
<feature type="domain" description="Integrase catalytic" evidence="11">
    <location>
        <begin position="1201"/>
        <end position="1294"/>
    </location>
</feature>
<evidence type="ECO:0000313" key="12">
    <source>
        <dbReference type="EMBL" id="POM57909.1"/>
    </source>
</evidence>
<keyword evidence="6" id="KW-0378">Hydrolase</keyword>
<dbReference type="InterPro" id="IPR016197">
    <property type="entry name" value="Chromo-like_dom_sf"/>
</dbReference>
<dbReference type="Gene3D" id="1.10.340.70">
    <property type="match status" value="1"/>
</dbReference>
<keyword evidence="2" id="KW-0808">Transferase</keyword>
<evidence type="ECO:0000256" key="3">
    <source>
        <dbReference type="ARBA" id="ARBA00022695"/>
    </source>
</evidence>
<dbReference type="CDD" id="cd01647">
    <property type="entry name" value="RT_LTR"/>
    <property type="match status" value="1"/>
</dbReference>
<dbReference type="OrthoDB" id="124072at2759"/>
<dbReference type="PROSITE" id="PS50013">
    <property type="entry name" value="CHROMO_2"/>
    <property type="match status" value="1"/>
</dbReference>
<dbReference type="PANTHER" id="PTHR37984:SF5">
    <property type="entry name" value="PROTEIN NYNRIN-LIKE"/>
    <property type="match status" value="1"/>
</dbReference>
<evidence type="ECO:0000256" key="2">
    <source>
        <dbReference type="ARBA" id="ARBA00022679"/>
    </source>
</evidence>
<evidence type="ECO:0000256" key="8">
    <source>
        <dbReference type="ARBA" id="ARBA00023242"/>
    </source>
</evidence>
<dbReference type="SUPFAM" id="SSF53098">
    <property type="entry name" value="Ribonuclease H-like"/>
    <property type="match status" value="1"/>
</dbReference>
<dbReference type="InterPro" id="IPR000477">
    <property type="entry name" value="RT_dom"/>
</dbReference>
<evidence type="ECO:0008006" key="14">
    <source>
        <dbReference type="Google" id="ProtNLM"/>
    </source>
</evidence>
<keyword evidence="7" id="KW-0695">RNA-directed DNA polymerase</keyword>
<evidence type="ECO:0000256" key="6">
    <source>
        <dbReference type="ARBA" id="ARBA00022801"/>
    </source>
</evidence>
<dbReference type="InterPro" id="IPR043502">
    <property type="entry name" value="DNA/RNA_pol_sf"/>
</dbReference>
<evidence type="ECO:0000259" key="10">
    <source>
        <dbReference type="PROSITE" id="PS50013"/>
    </source>
</evidence>
<comment type="caution">
    <text evidence="12">The sequence shown here is derived from an EMBL/GenBank/DDBJ whole genome shotgun (WGS) entry which is preliminary data.</text>
</comment>
<keyword evidence="5" id="KW-0255">Endonuclease</keyword>
<gene>
    <name evidence="12" type="ORF">PHPALM_37518</name>
</gene>
<dbReference type="Gene3D" id="3.30.70.270">
    <property type="match status" value="2"/>
</dbReference>
<dbReference type="Proteomes" id="UP000237271">
    <property type="component" value="Unassembled WGS sequence"/>
</dbReference>
<dbReference type="InterPro" id="IPR043128">
    <property type="entry name" value="Rev_trsase/Diguanyl_cyclase"/>
</dbReference>
<proteinExistence type="predicted"/>
<dbReference type="PANTHER" id="PTHR37984">
    <property type="entry name" value="PROTEIN CBG26694"/>
    <property type="match status" value="1"/>
</dbReference>
<keyword evidence="3" id="KW-0548">Nucleotidyltransferase</keyword>
<feature type="compositionally biased region" description="Low complexity" evidence="9">
    <location>
        <begin position="202"/>
        <end position="213"/>
    </location>
</feature>
<dbReference type="Pfam" id="PF00385">
    <property type="entry name" value="Chromo"/>
    <property type="match status" value="1"/>
</dbReference>
<dbReference type="CDD" id="cd00024">
    <property type="entry name" value="CD_CSD"/>
    <property type="match status" value="1"/>
</dbReference>
<dbReference type="GO" id="GO:0016787">
    <property type="term" value="F:hydrolase activity"/>
    <property type="evidence" value="ECO:0007669"/>
    <property type="project" value="UniProtKB-KW"/>
</dbReference>
<evidence type="ECO:0000256" key="1">
    <source>
        <dbReference type="ARBA" id="ARBA00004123"/>
    </source>
</evidence>
<dbReference type="CDD" id="cd09274">
    <property type="entry name" value="RNase_HI_RT_Ty3"/>
    <property type="match status" value="1"/>
</dbReference>
<dbReference type="GO" id="GO:0004519">
    <property type="term" value="F:endonuclease activity"/>
    <property type="evidence" value="ECO:0007669"/>
    <property type="project" value="UniProtKB-KW"/>
</dbReference>
<dbReference type="InterPro" id="IPR041373">
    <property type="entry name" value="RT_RNaseH"/>
</dbReference>